<dbReference type="PROSITE" id="PS00107">
    <property type="entry name" value="PROTEIN_KINASE_ATP"/>
    <property type="match status" value="1"/>
</dbReference>
<comment type="similarity">
    <text evidence="2">Belongs to the protein kinase superfamily. CMGC Ser/Thr protein kinase family. MNB/DYRK subfamily.</text>
</comment>
<feature type="region of interest" description="Disordered" evidence="11">
    <location>
        <begin position="843"/>
        <end position="873"/>
    </location>
</feature>
<feature type="region of interest" description="Disordered" evidence="11">
    <location>
        <begin position="1"/>
        <end position="243"/>
    </location>
</feature>
<evidence type="ECO:0000256" key="5">
    <source>
        <dbReference type="ARBA" id="ARBA00022553"/>
    </source>
</evidence>
<dbReference type="PROSITE" id="PS00108">
    <property type="entry name" value="PROTEIN_KINASE_ST"/>
    <property type="match status" value="1"/>
</dbReference>
<dbReference type="EMBL" id="KV878214">
    <property type="protein sequence ID" value="OJJ33229.1"/>
    <property type="molecule type" value="Genomic_DNA"/>
</dbReference>
<protein>
    <recommendedName>
        <fullName evidence="12">Protein kinase domain-containing protein</fullName>
    </recommendedName>
</protein>
<dbReference type="GO" id="GO:0005634">
    <property type="term" value="C:nucleus"/>
    <property type="evidence" value="ECO:0007669"/>
    <property type="project" value="TreeGrafter"/>
</dbReference>
<evidence type="ECO:0000313" key="13">
    <source>
        <dbReference type="EMBL" id="OJJ33229.1"/>
    </source>
</evidence>
<feature type="compositionally biased region" description="Low complexity" evidence="11">
    <location>
        <begin position="171"/>
        <end position="187"/>
    </location>
</feature>
<feature type="compositionally biased region" description="Low complexity" evidence="11">
    <location>
        <begin position="127"/>
        <end position="145"/>
    </location>
</feature>
<sequence>MDSQWQPYQDPLMGRPAQFNNGQQLASKYGGQPPQSQPPMGYTYEPFQTPGIAAKPPSIGSNSKSMSMASSPVATPRSRDYVTDADTTMEDADPYNRAKYSTRPSHNSRPSSQFFSNEESSAARRYSPMNVLSSPPSSMSYNTSPGKNANSYAFPPGPNNSRRSPARAPNYSSPPQAYQPPSASRAPRLPPLQAAEMSPEQYHPPSAGSQLSAPFGHDGRSPRSGSVSGGSHQPAPGRGPVPKFQKIQSVQNLQPRIHAQPPYRRANPEGGFISPLQALTTHLPATYRICNPGFNYESSRNPRRVLTKPSKGSKNDGYDNEDSDYILYVNDILGSEEAGHKNRYLILDVLGQGTFGQVVKCQNLKTQEVVAVKVIKNKTAYFNQSMMEVSVLDLLNSKYDKNDDHHLLRLKDTFIHRQHLCLVFELLSVNLYELIKQNQFRGLSTTLVRVFAQQLLNALSLLNKAHLIHCDLKPENILLKNLESPIIKVIDFGSACDERQTVYTYIQSRFYRSPEVLLGLPYSSAIDMWSLGCIVVELFLGLPLFPGSSEYNQVCRIVEMLGLPPTWMLEMGKQSGEFFEKTQDEFGRKTYRLKSLEQYSREHNTKEQPSKKYFQASTLEEIIRSYPMPRKNMKQAEIERELNNRVAFIDFVRGLLSINPLERWSPQQAKLHPFITQQKFTGPFVPPMNLKYSSLNKTIAPGIQQQQQAEAASKQRAAQAAHAQSAAQTAYSMQMNQFHTSPHAQPPPMYNGMFTGHQQGAPPPYPTQPPGYGHQMNIMPGQMPPQTQYAPSQSLYAQATTRAGRQRASTMDHQNGGIPPTIQRVASHLDPNAPIRLQPSPAYYPPPPDGYVDTNAANQRRRGSRTGGNQRNRDFIRTLEDGVLGGEGFVGQNQWH</sequence>
<feature type="binding site" evidence="10">
    <location>
        <position position="373"/>
    </location>
    <ligand>
        <name>ATP</name>
        <dbReference type="ChEBI" id="CHEBI:30616"/>
    </ligand>
</feature>
<dbReference type="GO" id="GO:0005737">
    <property type="term" value="C:cytoplasm"/>
    <property type="evidence" value="ECO:0007669"/>
    <property type="project" value="UniProtKB-SubCell"/>
</dbReference>
<evidence type="ECO:0000256" key="3">
    <source>
        <dbReference type="ARBA" id="ARBA00022490"/>
    </source>
</evidence>
<keyword evidence="8" id="KW-0418">Kinase</keyword>
<evidence type="ECO:0000259" key="12">
    <source>
        <dbReference type="PROSITE" id="PS50011"/>
    </source>
</evidence>
<comment type="subcellular location">
    <subcellularLocation>
        <location evidence="1">Cytoplasm</location>
    </subcellularLocation>
</comment>
<evidence type="ECO:0000256" key="9">
    <source>
        <dbReference type="ARBA" id="ARBA00022840"/>
    </source>
</evidence>
<keyword evidence="4" id="KW-0723">Serine/threonine-protein kinase</keyword>
<dbReference type="GO" id="GO:0004713">
    <property type="term" value="F:protein tyrosine kinase activity"/>
    <property type="evidence" value="ECO:0007669"/>
    <property type="project" value="TreeGrafter"/>
</dbReference>
<evidence type="ECO:0000256" key="10">
    <source>
        <dbReference type="PROSITE-ProRule" id="PRU10141"/>
    </source>
</evidence>
<dbReference type="RefSeq" id="XP_040686906.1">
    <property type="nucleotide sequence ID" value="XM_040837862.1"/>
</dbReference>
<keyword evidence="5" id="KW-0597">Phosphoprotein</keyword>
<evidence type="ECO:0000256" key="2">
    <source>
        <dbReference type="ARBA" id="ARBA00008867"/>
    </source>
</evidence>
<dbReference type="STRING" id="1073089.A0A1L9RE64"/>
<dbReference type="GO" id="GO:0004674">
    <property type="term" value="F:protein serine/threonine kinase activity"/>
    <property type="evidence" value="ECO:0007669"/>
    <property type="project" value="UniProtKB-KW"/>
</dbReference>
<evidence type="ECO:0000256" key="11">
    <source>
        <dbReference type="SAM" id="MobiDB-lite"/>
    </source>
</evidence>
<feature type="compositionally biased region" description="Low complexity" evidence="11">
    <location>
        <begin position="30"/>
        <end position="41"/>
    </location>
</feature>
<dbReference type="SMART" id="SM00220">
    <property type="entry name" value="S_TKc"/>
    <property type="match status" value="1"/>
</dbReference>
<dbReference type="Proteomes" id="UP000184383">
    <property type="component" value="Unassembled WGS sequence"/>
</dbReference>
<organism evidence="13 14">
    <name type="scientific">Aspergillus wentii DTO 134E9</name>
    <dbReference type="NCBI Taxonomy" id="1073089"/>
    <lineage>
        <taxon>Eukaryota</taxon>
        <taxon>Fungi</taxon>
        <taxon>Dikarya</taxon>
        <taxon>Ascomycota</taxon>
        <taxon>Pezizomycotina</taxon>
        <taxon>Eurotiomycetes</taxon>
        <taxon>Eurotiomycetidae</taxon>
        <taxon>Eurotiales</taxon>
        <taxon>Aspergillaceae</taxon>
        <taxon>Aspergillus</taxon>
        <taxon>Aspergillus subgen. Cremei</taxon>
    </lineage>
</organism>
<dbReference type="InterPro" id="IPR017441">
    <property type="entry name" value="Protein_kinase_ATP_BS"/>
</dbReference>
<evidence type="ECO:0000256" key="1">
    <source>
        <dbReference type="ARBA" id="ARBA00004496"/>
    </source>
</evidence>
<accession>A0A1L9RE64</accession>
<dbReference type="OrthoDB" id="9332038at2759"/>
<dbReference type="InterPro" id="IPR008271">
    <property type="entry name" value="Ser/Thr_kinase_AS"/>
</dbReference>
<dbReference type="VEuPathDB" id="FungiDB:ASPWEDRAFT_53255"/>
<dbReference type="InterPro" id="IPR050494">
    <property type="entry name" value="Ser_Thr_dual-spec_kinase"/>
</dbReference>
<evidence type="ECO:0000313" key="14">
    <source>
        <dbReference type="Proteomes" id="UP000184383"/>
    </source>
</evidence>
<evidence type="ECO:0000256" key="8">
    <source>
        <dbReference type="ARBA" id="ARBA00022777"/>
    </source>
</evidence>
<keyword evidence="6" id="KW-0808">Transferase</keyword>
<name>A0A1L9RE64_ASPWE</name>
<dbReference type="GO" id="GO:0005524">
    <property type="term" value="F:ATP binding"/>
    <property type="evidence" value="ECO:0007669"/>
    <property type="project" value="UniProtKB-UniRule"/>
</dbReference>
<evidence type="ECO:0000256" key="4">
    <source>
        <dbReference type="ARBA" id="ARBA00022527"/>
    </source>
</evidence>
<keyword evidence="9 10" id="KW-0067">ATP-binding</keyword>
<keyword evidence="3" id="KW-0963">Cytoplasm</keyword>
<feature type="region of interest" description="Disordered" evidence="11">
    <location>
        <begin position="739"/>
        <end position="769"/>
    </location>
</feature>
<feature type="domain" description="Protein kinase" evidence="12">
    <location>
        <begin position="344"/>
        <end position="675"/>
    </location>
</feature>
<keyword evidence="14" id="KW-1185">Reference proteome</keyword>
<dbReference type="PANTHER" id="PTHR24058">
    <property type="entry name" value="DUAL SPECIFICITY PROTEIN KINASE"/>
    <property type="match status" value="1"/>
</dbReference>
<dbReference type="GeneID" id="63753710"/>
<dbReference type="FunFam" id="1.10.510.10:FF:000380">
    <property type="entry name" value="Serine/threonine-protein kinase ppk15"/>
    <property type="match status" value="1"/>
</dbReference>
<feature type="compositionally biased region" description="Low complexity" evidence="11">
    <location>
        <begin position="222"/>
        <end position="231"/>
    </location>
</feature>
<dbReference type="InterPro" id="IPR011009">
    <property type="entry name" value="Kinase-like_dom_sf"/>
</dbReference>
<proteinExistence type="inferred from homology"/>
<feature type="compositionally biased region" description="Polar residues" evidence="11">
    <location>
        <begin position="102"/>
        <end position="120"/>
    </location>
</feature>
<feature type="region of interest" description="Disordered" evidence="11">
    <location>
        <begin position="298"/>
        <end position="317"/>
    </location>
</feature>
<feature type="compositionally biased region" description="Low complexity" evidence="11">
    <location>
        <begin position="58"/>
        <end position="71"/>
    </location>
</feature>
<keyword evidence="7 10" id="KW-0547">Nucleotide-binding</keyword>
<dbReference type="FunFam" id="3.30.200.20:FF:000087">
    <property type="entry name" value="Dual specificity tyrosine-phosphorylation-regulated kinase 1A"/>
    <property type="match status" value="1"/>
</dbReference>
<dbReference type="CDD" id="cd14212">
    <property type="entry name" value="PKc_YAK1"/>
    <property type="match status" value="1"/>
</dbReference>
<dbReference type="AlphaFoldDB" id="A0A1L9RE64"/>
<dbReference type="PROSITE" id="PS50011">
    <property type="entry name" value="PROTEIN_KINASE_DOM"/>
    <property type="match status" value="1"/>
</dbReference>
<dbReference type="Pfam" id="PF00069">
    <property type="entry name" value="Pkinase"/>
    <property type="match status" value="1"/>
</dbReference>
<dbReference type="SUPFAM" id="SSF56112">
    <property type="entry name" value="Protein kinase-like (PK-like)"/>
    <property type="match status" value="1"/>
</dbReference>
<evidence type="ECO:0000256" key="7">
    <source>
        <dbReference type="ARBA" id="ARBA00022741"/>
    </source>
</evidence>
<dbReference type="InterPro" id="IPR000719">
    <property type="entry name" value="Prot_kinase_dom"/>
</dbReference>
<evidence type="ECO:0000256" key="6">
    <source>
        <dbReference type="ARBA" id="ARBA00022679"/>
    </source>
</evidence>
<dbReference type="PANTHER" id="PTHR24058:SF17">
    <property type="entry name" value="HOMEODOMAIN INTERACTING PROTEIN KINASE, ISOFORM D"/>
    <property type="match status" value="1"/>
</dbReference>
<dbReference type="Gene3D" id="3.30.200.20">
    <property type="entry name" value="Phosphorylase Kinase, domain 1"/>
    <property type="match status" value="1"/>
</dbReference>
<gene>
    <name evidence="13" type="ORF">ASPWEDRAFT_53255</name>
</gene>
<dbReference type="Gene3D" id="1.10.510.10">
    <property type="entry name" value="Transferase(Phosphotransferase) domain 1"/>
    <property type="match status" value="1"/>
</dbReference>
<reference evidence="14" key="1">
    <citation type="journal article" date="2017" name="Genome Biol.">
        <title>Comparative genomics reveals high biological diversity and specific adaptations in the industrially and medically important fungal genus Aspergillus.</title>
        <authorList>
            <person name="de Vries R.P."/>
            <person name="Riley R."/>
            <person name="Wiebenga A."/>
            <person name="Aguilar-Osorio G."/>
            <person name="Amillis S."/>
            <person name="Uchima C.A."/>
            <person name="Anderluh G."/>
            <person name="Asadollahi M."/>
            <person name="Askin M."/>
            <person name="Barry K."/>
            <person name="Battaglia E."/>
            <person name="Bayram O."/>
            <person name="Benocci T."/>
            <person name="Braus-Stromeyer S.A."/>
            <person name="Caldana C."/>
            <person name="Canovas D."/>
            <person name="Cerqueira G.C."/>
            <person name="Chen F."/>
            <person name="Chen W."/>
            <person name="Choi C."/>
            <person name="Clum A."/>
            <person name="Dos Santos R.A."/>
            <person name="Damasio A.R."/>
            <person name="Diallinas G."/>
            <person name="Emri T."/>
            <person name="Fekete E."/>
            <person name="Flipphi M."/>
            <person name="Freyberg S."/>
            <person name="Gallo A."/>
            <person name="Gournas C."/>
            <person name="Habgood R."/>
            <person name="Hainaut M."/>
            <person name="Harispe M.L."/>
            <person name="Henrissat B."/>
            <person name="Hilden K.S."/>
            <person name="Hope R."/>
            <person name="Hossain A."/>
            <person name="Karabika E."/>
            <person name="Karaffa L."/>
            <person name="Karanyi Z."/>
            <person name="Krasevec N."/>
            <person name="Kuo A."/>
            <person name="Kusch H."/>
            <person name="LaButti K."/>
            <person name="Lagendijk E.L."/>
            <person name="Lapidus A."/>
            <person name="Levasseur A."/>
            <person name="Lindquist E."/>
            <person name="Lipzen A."/>
            <person name="Logrieco A.F."/>
            <person name="MacCabe A."/>
            <person name="Maekelae M.R."/>
            <person name="Malavazi I."/>
            <person name="Melin P."/>
            <person name="Meyer V."/>
            <person name="Mielnichuk N."/>
            <person name="Miskei M."/>
            <person name="Molnar A.P."/>
            <person name="Mule G."/>
            <person name="Ngan C.Y."/>
            <person name="Orejas M."/>
            <person name="Orosz E."/>
            <person name="Ouedraogo J.P."/>
            <person name="Overkamp K.M."/>
            <person name="Park H.-S."/>
            <person name="Perrone G."/>
            <person name="Piumi F."/>
            <person name="Punt P.J."/>
            <person name="Ram A.F."/>
            <person name="Ramon A."/>
            <person name="Rauscher S."/>
            <person name="Record E."/>
            <person name="Riano-Pachon D.M."/>
            <person name="Robert V."/>
            <person name="Roehrig J."/>
            <person name="Ruller R."/>
            <person name="Salamov A."/>
            <person name="Salih N.S."/>
            <person name="Samson R.A."/>
            <person name="Sandor E."/>
            <person name="Sanguinetti M."/>
            <person name="Schuetze T."/>
            <person name="Sepcic K."/>
            <person name="Shelest E."/>
            <person name="Sherlock G."/>
            <person name="Sophianopoulou V."/>
            <person name="Squina F.M."/>
            <person name="Sun H."/>
            <person name="Susca A."/>
            <person name="Todd R.B."/>
            <person name="Tsang A."/>
            <person name="Unkles S.E."/>
            <person name="van de Wiele N."/>
            <person name="van Rossen-Uffink D."/>
            <person name="Oliveira J.V."/>
            <person name="Vesth T.C."/>
            <person name="Visser J."/>
            <person name="Yu J.-H."/>
            <person name="Zhou M."/>
            <person name="Andersen M.R."/>
            <person name="Archer D.B."/>
            <person name="Baker S.E."/>
            <person name="Benoit I."/>
            <person name="Brakhage A.A."/>
            <person name="Braus G.H."/>
            <person name="Fischer R."/>
            <person name="Frisvad J.C."/>
            <person name="Goldman G.H."/>
            <person name="Houbraken J."/>
            <person name="Oakley B."/>
            <person name="Pocsi I."/>
            <person name="Scazzocchio C."/>
            <person name="Seiboth B."/>
            <person name="vanKuyk P.A."/>
            <person name="Wortman J."/>
            <person name="Dyer P.S."/>
            <person name="Grigoriev I.V."/>
        </authorList>
    </citation>
    <scope>NUCLEOTIDE SEQUENCE [LARGE SCALE GENOMIC DNA]</scope>
    <source>
        <strain evidence="14">DTO 134E9</strain>
    </source>
</reference>